<keyword evidence="2" id="KW-0456">Lyase</keyword>
<evidence type="ECO:0000259" key="4">
    <source>
        <dbReference type="Pfam" id="PF01965"/>
    </source>
</evidence>
<evidence type="ECO:0000256" key="2">
    <source>
        <dbReference type="ARBA" id="ARBA00023239"/>
    </source>
</evidence>
<evidence type="ECO:0000313" key="5">
    <source>
        <dbReference type="EMBL" id="MBC3759400.1"/>
    </source>
</evidence>
<dbReference type="GO" id="GO:0019172">
    <property type="term" value="F:glyoxalase III activity"/>
    <property type="evidence" value="ECO:0007669"/>
    <property type="project" value="TreeGrafter"/>
</dbReference>
<dbReference type="Proteomes" id="UP000656244">
    <property type="component" value="Unassembled WGS sequence"/>
</dbReference>
<proteinExistence type="inferred from homology"/>
<name>A0A923H9T5_9FLAO</name>
<dbReference type="EMBL" id="JACNMF010000004">
    <property type="protein sequence ID" value="MBC3759400.1"/>
    <property type="molecule type" value="Genomic_DNA"/>
</dbReference>
<dbReference type="SUPFAM" id="SSF52317">
    <property type="entry name" value="Class I glutamine amidotransferase-like"/>
    <property type="match status" value="1"/>
</dbReference>
<reference evidence="5" key="1">
    <citation type="submission" date="2020-08" db="EMBL/GenBank/DDBJ databases">
        <title>Hyunsoonleella sp. strain SJ7 genome sequencing and assembly.</title>
        <authorList>
            <person name="Kim I."/>
        </authorList>
    </citation>
    <scope>NUCLEOTIDE SEQUENCE</scope>
    <source>
        <strain evidence="5">SJ7</strain>
    </source>
</reference>
<sequence>MESKIKEKKHYVHFHGAPFKGKILMVASSPTVSKQTGWPIGFWASELTHPLLVFQEAGYEVELASTDGGTIAMDGYSNPNDDSGYSAHDVITSGYLQKDWFNDFLKTTKKITDVSAEHYDAIFLVGGQAPMYTFKNNADLEQLFVNFYESGKPSASVCHATTILLSAKTSDGELLVKGKTWTGFANLEEDFADQAVGMKIQPYRIEDEAKKLKNTTFKVAEPFASYAIEDGNLITGQQQNSGSAVAKLTIEQLNNK</sequence>
<dbReference type="Pfam" id="PF01965">
    <property type="entry name" value="DJ-1_PfpI"/>
    <property type="match status" value="1"/>
</dbReference>
<organism evidence="5 6">
    <name type="scientific">Hyunsoonleella aquatilis</name>
    <dbReference type="NCBI Taxonomy" id="2762758"/>
    <lineage>
        <taxon>Bacteria</taxon>
        <taxon>Pseudomonadati</taxon>
        <taxon>Bacteroidota</taxon>
        <taxon>Flavobacteriia</taxon>
        <taxon>Flavobacteriales</taxon>
        <taxon>Flavobacteriaceae</taxon>
    </lineage>
</organism>
<dbReference type="PANTHER" id="PTHR48094">
    <property type="entry name" value="PROTEIN/NUCLEIC ACID DEGLYCASE DJ-1-RELATED"/>
    <property type="match status" value="1"/>
</dbReference>
<dbReference type="AlphaFoldDB" id="A0A923H9T5"/>
<dbReference type="CDD" id="cd03141">
    <property type="entry name" value="GATase1_Hsp31_like"/>
    <property type="match status" value="1"/>
</dbReference>
<dbReference type="GO" id="GO:0005737">
    <property type="term" value="C:cytoplasm"/>
    <property type="evidence" value="ECO:0007669"/>
    <property type="project" value="TreeGrafter"/>
</dbReference>
<dbReference type="InterPro" id="IPR029062">
    <property type="entry name" value="Class_I_gatase-like"/>
</dbReference>
<dbReference type="GO" id="GO:0019243">
    <property type="term" value="P:methylglyoxal catabolic process to D-lactate via S-lactoyl-glutathione"/>
    <property type="evidence" value="ECO:0007669"/>
    <property type="project" value="TreeGrafter"/>
</dbReference>
<gene>
    <name evidence="5" type="ORF">H7U19_13355</name>
</gene>
<comment type="caution">
    <text evidence="5">The sequence shown here is derived from an EMBL/GenBank/DDBJ whole genome shotgun (WGS) entry which is preliminary data.</text>
</comment>
<evidence type="ECO:0000256" key="1">
    <source>
        <dbReference type="ARBA" id="ARBA00023016"/>
    </source>
</evidence>
<dbReference type="RefSeq" id="WP_186563173.1">
    <property type="nucleotide sequence ID" value="NZ_JACNMF010000004.1"/>
</dbReference>
<keyword evidence="5" id="KW-0315">Glutamine amidotransferase</keyword>
<dbReference type="InterPro" id="IPR050325">
    <property type="entry name" value="Prot/Nucl_acid_deglycase"/>
</dbReference>
<keyword evidence="6" id="KW-1185">Reference proteome</keyword>
<keyword evidence="1" id="KW-0346">Stress response</keyword>
<comment type="similarity">
    <text evidence="3">Belongs to the peptidase C56 family. HSP31-like subfamily.</text>
</comment>
<evidence type="ECO:0000256" key="3">
    <source>
        <dbReference type="ARBA" id="ARBA00038493"/>
    </source>
</evidence>
<dbReference type="InterPro" id="IPR002818">
    <property type="entry name" value="DJ-1/PfpI"/>
</dbReference>
<dbReference type="PANTHER" id="PTHR48094:SF11">
    <property type="entry name" value="GLUTATHIONE-INDEPENDENT GLYOXALASE HSP31-RELATED"/>
    <property type="match status" value="1"/>
</dbReference>
<feature type="domain" description="DJ-1/PfpI" evidence="4">
    <location>
        <begin position="44"/>
        <end position="251"/>
    </location>
</feature>
<protein>
    <submittedName>
        <fullName evidence="5">Type 1 glutamine amidotransferase domain-containing protein</fullName>
    </submittedName>
</protein>
<evidence type="ECO:0000313" key="6">
    <source>
        <dbReference type="Proteomes" id="UP000656244"/>
    </source>
</evidence>
<dbReference type="Gene3D" id="3.40.50.880">
    <property type="match status" value="1"/>
</dbReference>
<accession>A0A923H9T5</accession>